<comment type="similarity">
    <text evidence="2">Belongs to the UPF0718 family.</text>
</comment>
<name>A0A7Z7LFE3_9BACT</name>
<organism evidence="8 9">
    <name type="scientific">Mesotoga infera</name>
    <dbReference type="NCBI Taxonomy" id="1236046"/>
    <lineage>
        <taxon>Bacteria</taxon>
        <taxon>Thermotogati</taxon>
        <taxon>Thermotogota</taxon>
        <taxon>Thermotogae</taxon>
        <taxon>Kosmotogales</taxon>
        <taxon>Kosmotogaceae</taxon>
        <taxon>Mesotoga</taxon>
    </lineage>
</organism>
<evidence type="ECO:0000313" key="8">
    <source>
        <dbReference type="EMBL" id="SSC12689.1"/>
    </source>
</evidence>
<protein>
    <recommendedName>
        <fullName evidence="10">Permease</fullName>
    </recommendedName>
</protein>
<keyword evidence="6 7" id="KW-0472">Membrane</keyword>
<feature type="transmembrane region" description="Helical" evidence="7">
    <location>
        <begin position="90"/>
        <end position="113"/>
    </location>
</feature>
<dbReference type="Pfam" id="PF03773">
    <property type="entry name" value="ArsP_1"/>
    <property type="match status" value="1"/>
</dbReference>
<dbReference type="GO" id="GO:0005886">
    <property type="term" value="C:plasma membrane"/>
    <property type="evidence" value="ECO:0007669"/>
    <property type="project" value="UniProtKB-SubCell"/>
</dbReference>
<dbReference type="EMBL" id="LS974202">
    <property type="protein sequence ID" value="SSC12689.1"/>
    <property type="molecule type" value="Genomic_DNA"/>
</dbReference>
<feature type="transmembrane region" description="Helical" evidence="7">
    <location>
        <begin position="253"/>
        <end position="271"/>
    </location>
</feature>
<gene>
    <name evidence="8" type="ORF">MESINF_1245</name>
</gene>
<evidence type="ECO:0000256" key="7">
    <source>
        <dbReference type="SAM" id="Phobius"/>
    </source>
</evidence>
<feature type="transmembrane region" description="Helical" evidence="7">
    <location>
        <begin position="322"/>
        <end position="343"/>
    </location>
</feature>
<proteinExistence type="inferred from homology"/>
<feature type="transmembrane region" description="Helical" evidence="7">
    <location>
        <begin position="50"/>
        <end position="69"/>
    </location>
</feature>
<evidence type="ECO:0000256" key="1">
    <source>
        <dbReference type="ARBA" id="ARBA00004651"/>
    </source>
</evidence>
<dbReference type="InterPro" id="IPR005524">
    <property type="entry name" value="DUF318"/>
</dbReference>
<evidence type="ECO:0000256" key="3">
    <source>
        <dbReference type="ARBA" id="ARBA00022475"/>
    </source>
</evidence>
<dbReference type="PANTHER" id="PTHR43299">
    <property type="entry name" value="UPF0718 PROTEIN YRAQ"/>
    <property type="match status" value="1"/>
</dbReference>
<comment type="subcellular location">
    <subcellularLocation>
        <location evidence="1">Cell membrane</location>
        <topology evidence="1">Multi-pass membrane protein</topology>
    </subcellularLocation>
</comment>
<dbReference type="RefSeq" id="WP_169698956.1">
    <property type="nucleotide sequence ID" value="NZ_LS974202.1"/>
</dbReference>
<feature type="transmembrane region" description="Helical" evidence="7">
    <location>
        <begin position="214"/>
        <end position="233"/>
    </location>
</feature>
<feature type="transmembrane region" description="Helical" evidence="7">
    <location>
        <begin position="119"/>
        <end position="139"/>
    </location>
</feature>
<dbReference type="PANTHER" id="PTHR43299:SF1">
    <property type="entry name" value="UPF0718 PROTEIN YRAQ"/>
    <property type="match status" value="1"/>
</dbReference>
<keyword evidence="4 7" id="KW-0812">Transmembrane</keyword>
<keyword evidence="3" id="KW-1003">Cell membrane</keyword>
<evidence type="ECO:0008006" key="10">
    <source>
        <dbReference type="Google" id="ProtNLM"/>
    </source>
</evidence>
<accession>A0A7Z7LFE3</accession>
<evidence type="ECO:0000256" key="2">
    <source>
        <dbReference type="ARBA" id="ARBA00006386"/>
    </source>
</evidence>
<feature type="transmembrane region" description="Helical" evidence="7">
    <location>
        <begin position="350"/>
        <end position="368"/>
    </location>
</feature>
<evidence type="ECO:0000256" key="6">
    <source>
        <dbReference type="ARBA" id="ARBA00023136"/>
    </source>
</evidence>
<dbReference type="KEGG" id="minf:MESINF_1245"/>
<feature type="transmembrane region" description="Helical" evidence="7">
    <location>
        <begin position="151"/>
        <end position="170"/>
    </location>
</feature>
<feature type="transmembrane region" description="Helical" evidence="7">
    <location>
        <begin position="283"/>
        <end position="302"/>
    </location>
</feature>
<sequence>MEGNLKRELTKFGLLAAGFLAFYFLPFSEKYVQEAIISGFTMLGSYAREHVLFCLVPAFFIAGTITVFIRKDAILKLLGPGARKIISYPVAAVSGGILAVCSCTILPLFGGIYKRGAGLGPAVAFLFSGPAINVAAIFLTGNAIGWEMAIIRMVAASISAVFIGLIMQSIFKEKGSGGFAMQESGEQISWQEAVGFLALQMTFLIVGGLKIDPIVKASIMIVSAVAVFIMAIRFKREMRNSWIGETWDFAKKILPYLFFGVFVAGIISSALPKSLVESLLGGNRLGSTLFASVFGAVMYFATLTEVPIVQSLMSLGMGKGPALALFLAGNSLSLPSMIVITRLLGRKKAFTYFGLVVAFATIWGYIYGNLI</sequence>
<reference evidence="8 9" key="1">
    <citation type="submission" date="2017-01" db="EMBL/GenBank/DDBJ databases">
        <authorList>
            <person name="Erauso G."/>
        </authorList>
    </citation>
    <scope>NUCLEOTIDE SEQUENCE [LARGE SCALE GENOMIC DNA]</scope>
    <source>
        <strain evidence="8">MESINF1</strain>
    </source>
</reference>
<evidence type="ECO:0000256" key="4">
    <source>
        <dbReference type="ARBA" id="ARBA00022692"/>
    </source>
</evidence>
<keyword evidence="9" id="KW-1185">Reference proteome</keyword>
<dbReference type="AlphaFoldDB" id="A0A7Z7LFE3"/>
<keyword evidence="5 7" id="KW-1133">Transmembrane helix</keyword>
<feature type="transmembrane region" description="Helical" evidence="7">
    <location>
        <begin position="12"/>
        <end position="28"/>
    </location>
</feature>
<dbReference type="Proteomes" id="UP000250796">
    <property type="component" value="Chromosome MESINF"/>
</dbReference>
<evidence type="ECO:0000313" key="9">
    <source>
        <dbReference type="Proteomes" id="UP000250796"/>
    </source>
</evidence>
<evidence type="ECO:0000256" key="5">
    <source>
        <dbReference type="ARBA" id="ARBA00022989"/>
    </source>
</evidence>